<evidence type="ECO:0000256" key="2">
    <source>
        <dbReference type="ARBA" id="ARBA00022618"/>
    </source>
</evidence>
<feature type="domain" description="Mur ligase central" evidence="11">
    <location>
        <begin position="110"/>
        <end position="306"/>
    </location>
</feature>
<dbReference type="EMBL" id="FMAR01000003">
    <property type="protein sequence ID" value="SCC10381.1"/>
    <property type="molecule type" value="Genomic_DNA"/>
</dbReference>
<dbReference type="Pfam" id="PF01225">
    <property type="entry name" value="Mur_ligase"/>
    <property type="match status" value="1"/>
</dbReference>
<feature type="binding site" evidence="7">
    <location>
        <begin position="154"/>
        <end position="155"/>
    </location>
    <ligand>
        <name>UDP-N-acetyl-alpha-D-muramoyl-L-alanyl-D-glutamate</name>
        <dbReference type="ChEBI" id="CHEBI:83900"/>
    </ligand>
</feature>
<keyword evidence="7" id="KW-0963">Cytoplasm</keyword>
<feature type="short sequence motif" description="Meso-diaminopimelate recognition motif" evidence="7">
    <location>
        <begin position="404"/>
        <end position="407"/>
    </location>
</feature>
<feature type="modified residue" description="N6-carboxylysine" evidence="7">
    <location>
        <position position="221"/>
    </location>
</feature>
<evidence type="ECO:0000256" key="8">
    <source>
        <dbReference type="RuleBase" id="RU004135"/>
    </source>
</evidence>
<comment type="caution">
    <text evidence="7">Lacks conserved residue(s) required for the propagation of feature annotation.</text>
</comment>
<dbReference type="RefSeq" id="WP_089710240.1">
    <property type="nucleotide sequence ID" value="NZ_FMAR01000003.1"/>
</dbReference>
<evidence type="ECO:0000256" key="7">
    <source>
        <dbReference type="HAMAP-Rule" id="MF_00208"/>
    </source>
</evidence>
<dbReference type="InterPro" id="IPR004101">
    <property type="entry name" value="Mur_ligase_C"/>
</dbReference>
<feature type="binding site" evidence="7">
    <location>
        <position position="457"/>
    </location>
    <ligand>
        <name>meso-2,6-diaminopimelate</name>
        <dbReference type="ChEBI" id="CHEBI:57791"/>
    </ligand>
</feature>
<dbReference type="Gene3D" id="3.40.1390.10">
    <property type="entry name" value="MurE/MurF, N-terminal domain"/>
    <property type="match status" value="1"/>
</dbReference>
<dbReference type="InterPro" id="IPR036615">
    <property type="entry name" value="Mur_ligase_C_dom_sf"/>
</dbReference>
<keyword evidence="7 12" id="KW-0436">Ligase</keyword>
<dbReference type="GO" id="GO:0005524">
    <property type="term" value="F:ATP binding"/>
    <property type="evidence" value="ECO:0007669"/>
    <property type="project" value="UniProtKB-UniRule"/>
</dbReference>
<keyword evidence="6 7" id="KW-0961">Cell wall biogenesis/degradation</keyword>
<evidence type="ECO:0000256" key="5">
    <source>
        <dbReference type="ARBA" id="ARBA00023306"/>
    </source>
</evidence>
<feature type="binding site" evidence="7">
    <location>
        <position position="380"/>
    </location>
    <ligand>
        <name>meso-2,6-diaminopimelate</name>
        <dbReference type="ChEBI" id="CHEBI:57791"/>
    </ligand>
</feature>
<accession>A0A1C4BTZ3</accession>
<dbReference type="SUPFAM" id="SSF63418">
    <property type="entry name" value="MurE/MurF N-terminal domain"/>
    <property type="match status" value="1"/>
</dbReference>
<dbReference type="GO" id="GO:0051301">
    <property type="term" value="P:cell division"/>
    <property type="evidence" value="ECO:0007669"/>
    <property type="project" value="UniProtKB-KW"/>
</dbReference>
<dbReference type="STRING" id="1335309.GA0116948_103259"/>
<comment type="pathway">
    <text evidence="7 8">Cell wall biogenesis; peptidoglycan biosynthesis.</text>
</comment>
<protein>
    <recommendedName>
        <fullName evidence="7">UDP-N-acetylmuramoyl-L-alanyl-D-glutamate--2,6-diaminopimelate ligase</fullName>
        <ecNumber evidence="7">6.3.2.13</ecNumber>
    </recommendedName>
    <alternativeName>
        <fullName evidence="7">Meso-A2pm-adding enzyme</fullName>
    </alternativeName>
    <alternativeName>
        <fullName evidence="7">Meso-diaminopimelate-adding enzyme</fullName>
    </alternativeName>
    <alternativeName>
        <fullName evidence="7">UDP-MurNAc-L-Ala-D-Glu:meso-diaminopimelate ligase</fullName>
    </alternativeName>
    <alternativeName>
        <fullName evidence="7">UDP-MurNAc-tripeptide synthetase</fullName>
    </alternativeName>
    <alternativeName>
        <fullName evidence="7">UDP-N-acetylmuramyl-tripeptide synthetase</fullName>
    </alternativeName>
</protein>
<comment type="catalytic activity">
    <reaction evidence="7">
        <text>UDP-N-acetyl-alpha-D-muramoyl-L-alanyl-D-glutamate + meso-2,6-diaminopimelate + ATP = UDP-N-acetyl-alpha-D-muramoyl-L-alanyl-gamma-D-glutamyl-meso-2,6-diaminopimelate + ADP + phosphate + H(+)</text>
        <dbReference type="Rhea" id="RHEA:23676"/>
        <dbReference type="ChEBI" id="CHEBI:15378"/>
        <dbReference type="ChEBI" id="CHEBI:30616"/>
        <dbReference type="ChEBI" id="CHEBI:43474"/>
        <dbReference type="ChEBI" id="CHEBI:57791"/>
        <dbReference type="ChEBI" id="CHEBI:83900"/>
        <dbReference type="ChEBI" id="CHEBI:83905"/>
        <dbReference type="ChEBI" id="CHEBI:456216"/>
        <dbReference type="EC" id="6.3.2.13"/>
    </reaction>
</comment>
<dbReference type="SUPFAM" id="SSF53244">
    <property type="entry name" value="MurD-like peptide ligases, peptide-binding domain"/>
    <property type="match status" value="1"/>
</dbReference>
<comment type="similarity">
    <text evidence="1 7">Belongs to the MurCDEF family. MurE subfamily.</text>
</comment>
<comment type="function">
    <text evidence="7">Catalyzes the addition of meso-diaminopimelic acid to the nucleotide precursor UDP-N-acetylmuramoyl-L-alanyl-D-glutamate (UMAG) in the biosynthesis of bacterial cell-wall peptidoglycan.</text>
</comment>
<dbReference type="GO" id="GO:0008765">
    <property type="term" value="F:UDP-N-acetylmuramoylalanyl-D-glutamate-2,6-diaminopimelate ligase activity"/>
    <property type="evidence" value="ECO:0007669"/>
    <property type="project" value="UniProtKB-UniRule"/>
</dbReference>
<organism evidence="12 13">
    <name type="scientific">Chitinophaga costaii</name>
    <dbReference type="NCBI Taxonomy" id="1335309"/>
    <lineage>
        <taxon>Bacteria</taxon>
        <taxon>Pseudomonadati</taxon>
        <taxon>Bacteroidota</taxon>
        <taxon>Chitinophagia</taxon>
        <taxon>Chitinophagales</taxon>
        <taxon>Chitinophagaceae</taxon>
        <taxon>Chitinophaga</taxon>
    </lineage>
</organism>
<name>A0A1C4BTZ3_9BACT</name>
<dbReference type="InterPro" id="IPR005761">
    <property type="entry name" value="UDP-N-AcMur-Glu-dNH2Pim_ligase"/>
</dbReference>
<dbReference type="SUPFAM" id="SSF53623">
    <property type="entry name" value="MurD-like peptide ligases, catalytic domain"/>
    <property type="match status" value="1"/>
</dbReference>
<feature type="binding site" evidence="7">
    <location>
        <position position="181"/>
    </location>
    <ligand>
        <name>UDP-N-acetyl-alpha-D-muramoyl-L-alanyl-D-glutamate</name>
        <dbReference type="ChEBI" id="CHEBI:83900"/>
    </ligand>
</feature>
<feature type="binding site" evidence="7">
    <location>
        <position position="189"/>
    </location>
    <ligand>
        <name>UDP-N-acetyl-alpha-D-muramoyl-L-alanyl-D-glutamate</name>
        <dbReference type="ChEBI" id="CHEBI:83900"/>
    </ligand>
</feature>
<dbReference type="NCBIfam" id="TIGR01085">
    <property type="entry name" value="murE"/>
    <property type="match status" value="1"/>
</dbReference>
<dbReference type="GO" id="GO:0005737">
    <property type="term" value="C:cytoplasm"/>
    <property type="evidence" value="ECO:0007669"/>
    <property type="project" value="UniProtKB-SubCell"/>
</dbReference>
<dbReference type="PANTHER" id="PTHR23135:SF4">
    <property type="entry name" value="UDP-N-ACETYLMURAMOYL-L-ALANYL-D-GLUTAMATE--2,6-DIAMINOPIMELATE LIGASE MURE HOMOLOG, CHLOROPLASTIC"/>
    <property type="match status" value="1"/>
</dbReference>
<dbReference type="OrthoDB" id="9800958at2"/>
<comment type="cofactor">
    <cofactor evidence="7">
        <name>Mg(2+)</name>
        <dbReference type="ChEBI" id="CHEBI:18420"/>
    </cofactor>
</comment>
<proteinExistence type="inferred from homology"/>
<evidence type="ECO:0000259" key="11">
    <source>
        <dbReference type="Pfam" id="PF08245"/>
    </source>
</evidence>
<feature type="binding site" evidence="7">
    <location>
        <begin position="404"/>
        <end position="407"/>
    </location>
    <ligand>
        <name>meso-2,6-diaminopimelate</name>
        <dbReference type="ChEBI" id="CHEBI:57791"/>
    </ligand>
</feature>
<dbReference type="UniPathway" id="UPA00219"/>
<evidence type="ECO:0000256" key="6">
    <source>
        <dbReference type="ARBA" id="ARBA00023316"/>
    </source>
</evidence>
<reference evidence="12 13" key="1">
    <citation type="submission" date="2016-08" db="EMBL/GenBank/DDBJ databases">
        <authorList>
            <person name="Seilhamer J.J."/>
        </authorList>
    </citation>
    <scope>NUCLEOTIDE SEQUENCE [LARGE SCALE GENOMIC DNA]</scope>
    <source>
        <strain evidence="12 13">A37T2</strain>
    </source>
</reference>
<keyword evidence="7" id="KW-0460">Magnesium</keyword>
<evidence type="ECO:0000313" key="12">
    <source>
        <dbReference type="EMBL" id="SCC10381.1"/>
    </source>
</evidence>
<feature type="binding site" evidence="7">
    <location>
        <position position="31"/>
    </location>
    <ligand>
        <name>UDP-N-acetyl-alpha-D-muramoyl-L-alanyl-D-glutamate</name>
        <dbReference type="ChEBI" id="CHEBI:83900"/>
    </ligand>
</feature>
<dbReference type="GO" id="GO:0008360">
    <property type="term" value="P:regulation of cell shape"/>
    <property type="evidence" value="ECO:0007669"/>
    <property type="project" value="UniProtKB-KW"/>
</dbReference>
<evidence type="ECO:0000256" key="1">
    <source>
        <dbReference type="ARBA" id="ARBA00005898"/>
    </source>
</evidence>
<dbReference type="GO" id="GO:0009252">
    <property type="term" value="P:peptidoglycan biosynthetic process"/>
    <property type="evidence" value="ECO:0007669"/>
    <property type="project" value="UniProtKB-UniRule"/>
</dbReference>
<feature type="domain" description="Mur ligase N-terminal catalytic" evidence="9">
    <location>
        <begin position="27"/>
        <end position="98"/>
    </location>
</feature>
<feature type="binding site" evidence="7">
    <location>
        <position position="187"/>
    </location>
    <ligand>
        <name>UDP-N-acetyl-alpha-D-muramoyl-L-alanyl-D-glutamate</name>
        <dbReference type="ChEBI" id="CHEBI:83900"/>
    </ligand>
</feature>
<comment type="PTM">
    <text evidence="7">Carboxylation is probably crucial for Mg(2+) binding and, consequently, for the gamma-phosphate positioning of ATP.</text>
</comment>
<dbReference type="AlphaFoldDB" id="A0A1C4BTZ3"/>
<evidence type="ECO:0000259" key="10">
    <source>
        <dbReference type="Pfam" id="PF02875"/>
    </source>
</evidence>
<keyword evidence="7" id="KW-0547">Nucleotide-binding</keyword>
<sequence>MKTLQEILYNVRIVAVQGNNNIAVPALRIDSRSVTPGDVFIAIKGVHADGHQFIDKAVSLGATAIVCETLPEEKPENVCFVQVADSALACGIIAGNFYDNPSHKLQLVGVTGTNGKTTIATLLFNLFTKLRFHCGLISTVENKIGDEVIPATHTTPDAISLQALLANMVDEGCFYAFMEVSSHAIHQQRIAGAKFAGGIFSNITHDHLDYHKTFDEYIRVKKLFFDNMPAAAFALTNLDDKRGTVMLQNTKAKKATYSLRTMADYKGKILENNLTGLVMQVNEKEVHFRLIGEFNAYNLLAVYGAAMLLGQDKDEVLQALSAINGAEGRFDYIVSDKEKVIGIVDYAHTPDALLNVLNTINNLRKGNEKVITVVGCGGDRDTTKRPVMAQVSVERSDRVIFTSDNPRSEDPAAIIKEMEAGVPVHLQRKTLSIVDRKEAIKTAVSMANPEDIILVAGKGHEKYQDIHGVKHPFDDKQVLRELLTLLGK</sequence>
<evidence type="ECO:0000313" key="13">
    <source>
        <dbReference type="Proteomes" id="UP000242818"/>
    </source>
</evidence>
<dbReference type="GO" id="GO:0000287">
    <property type="term" value="F:magnesium ion binding"/>
    <property type="evidence" value="ECO:0007669"/>
    <property type="project" value="UniProtKB-UniRule"/>
</dbReference>
<keyword evidence="3 7" id="KW-0133">Cell shape</keyword>
<feature type="binding site" evidence="7">
    <location>
        <begin position="112"/>
        <end position="118"/>
    </location>
    <ligand>
        <name>ATP</name>
        <dbReference type="ChEBI" id="CHEBI:30616"/>
    </ligand>
</feature>
<keyword evidence="13" id="KW-1185">Reference proteome</keyword>
<dbReference type="Pfam" id="PF02875">
    <property type="entry name" value="Mur_ligase_C"/>
    <property type="match status" value="1"/>
</dbReference>
<dbReference type="EC" id="6.3.2.13" evidence="7"/>
<dbReference type="Pfam" id="PF08245">
    <property type="entry name" value="Mur_ligase_M"/>
    <property type="match status" value="1"/>
</dbReference>
<dbReference type="PANTHER" id="PTHR23135">
    <property type="entry name" value="MUR LIGASE FAMILY MEMBER"/>
    <property type="match status" value="1"/>
</dbReference>
<evidence type="ECO:0000256" key="3">
    <source>
        <dbReference type="ARBA" id="ARBA00022960"/>
    </source>
</evidence>
<keyword evidence="7" id="KW-0067">ATP-binding</keyword>
<gene>
    <name evidence="7" type="primary">murE</name>
    <name evidence="12" type="ORF">GA0116948_103259</name>
</gene>
<dbReference type="GO" id="GO:0071555">
    <property type="term" value="P:cell wall organization"/>
    <property type="evidence" value="ECO:0007669"/>
    <property type="project" value="UniProtKB-KW"/>
</dbReference>
<dbReference type="NCBIfam" id="NF001126">
    <property type="entry name" value="PRK00139.1-4"/>
    <property type="match status" value="1"/>
</dbReference>
<evidence type="ECO:0000256" key="4">
    <source>
        <dbReference type="ARBA" id="ARBA00022984"/>
    </source>
</evidence>
<comment type="subcellular location">
    <subcellularLocation>
        <location evidence="7 8">Cytoplasm</location>
    </subcellularLocation>
</comment>
<dbReference type="InterPro" id="IPR036565">
    <property type="entry name" value="Mur-like_cat_sf"/>
</dbReference>
<keyword evidence="4 7" id="KW-0573">Peptidoglycan synthesis</keyword>
<dbReference type="InterPro" id="IPR013221">
    <property type="entry name" value="Mur_ligase_cen"/>
</dbReference>
<keyword evidence="5 7" id="KW-0131">Cell cycle</keyword>
<feature type="binding site" evidence="7">
    <location>
        <position position="461"/>
    </location>
    <ligand>
        <name>meso-2,6-diaminopimelate</name>
        <dbReference type="ChEBI" id="CHEBI:57791"/>
    </ligand>
</feature>
<dbReference type="HAMAP" id="MF_00208">
    <property type="entry name" value="MurE"/>
    <property type="match status" value="1"/>
</dbReference>
<evidence type="ECO:0000259" key="9">
    <source>
        <dbReference type="Pfam" id="PF01225"/>
    </source>
</evidence>
<dbReference type="Proteomes" id="UP000242818">
    <property type="component" value="Unassembled WGS sequence"/>
</dbReference>
<keyword evidence="2 7" id="KW-0132">Cell division</keyword>
<feature type="domain" description="Mur ligase C-terminal" evidence="10">
    <location>
        <begin position="328"/>
        <end position="459"/>
    </location>
</feature>
<dbReference type="Gene3D" id="3.40.1190.10">
    <property type="entry name" value="Mur-like, catalytic domain"/>
    <property type="match status" value="1"/>
</dbReference>
<dbReference type="InterPro" id="IPR035911">
    <property type="entry name" value="MurE/MurF_N"/>
</dbReference>
<dbReference type="Gene3D" id="3.90.190.20">
    <property type="entry name" value="Mur ligase, C-terminal domain"/>
    <property type="match status" value="1"/>
</dbReference>
<dbReference type="InterPro" id="IPR000713">
    <property type="entry name" value="Mur_ligase_N"/>
</dbReference>